<evidence type="ECO:0000259" key="5">
    <source>
        <dbReference type="Pfam" id="PF15619"/>
    </source>
</evidence>
<keyword evidence="2 3" id="KW-0175">Coiled coil</keyword>
<feature type="region of interest" description="Disordered" evidence="4">
    <location>
        <begin position="657"/>
        <end position="682"/>
    </location>
</feature>
<name>A0A8B7NBW1_HYAAZ</name>
<dbReference type="GO" id="GO:0005930">
    <property type="term" value="C:axoneme"/>
    <property type="evidence" value="ECO:0007669"/>
    <property type="project" value="TreeGrafter"/>
</dbReference>
<feature type="region of interest" description="Disordered" evidence="4">
    <location>
        <begin position="908"/>
        <end position="1031"/>
    </location>
</feature>
<evidence type="ECO:0000313" key="7">
    <source>
        <dbReference type="RefSeq" id="XP_018011075.1"/>
    </source>
</evidence>
<feature type="compositionally biased region" description="Low complexity" evidence="4">
    <location>
        <begin position="521"/>
        <end position="551"/>
    </location>
</feature>
<dbReference type="PANTHER" id="PTHR16650:SF6">
    <property type="entry name" value="GH21622P"/>
    <property type="match status" value="1"/>
</dbReference>
<feature type="compositionally biased region" description="Polar residues" evidence="4">
    <location>
        <begin position="48"/>
        <end position="63"/>
    </location>
</feature>
<evidence type="ECO:0000256" key="3">
    <source>
        <dbReference type="SAM" id="Coils"/>
    </source>
</evidence>
<feature type="coiled-coil region" evidence="3">
    <location>
        <begin position="439"/>
        <end position="498"/>
    </location>
</feature>
<dbReference type="AlphaFoldDB" id="A0A8B7NBW1"/>
<evidence type="ECO:0000313" key="6">
    <source>
        <dbReference type="Proteomes" id="UP000694843"/>
    </source>
</evidence>
<feature type="compositionally biased region" description="Polar residues" evidence="4">
    <location>
        <begin position="1009"/>
        <end position="1019"/>
    </location>
</feature>
<dbReference type="InterPro" id="IPR028933">
    <property type="entry name" value="Lebercilin_dom"/>
</dbReference>
<accession>A0A8B7NBW1</accession>
<evidence type="ECO:0000256" key="4">
    <source>
        <dbReference type="SAM" id="MobiDB-lite"/>
    </source>
</evidence>
<evidence type="ECO:0000256" key="2">
    <source>
        <dbReference type="ARBA" id="ARBA00023054"/>
    </source>
</evidence>
<organism evidence="6 7">
    <name type="scientific">Hyalella azteca</name>
    <name type="common">Amphipod</name>
    <dbReference type="NCBI Taxonomy" id="294128"/>
    <lineage>
        <taxon>Eukaryota</taxon>
        <taxon>Metazoa</taxon>
        <taxon>Ecdysozoa</taxon>
        <taxon>Arthropoda</taxon>
        <taxon>Crustacea</taxon>
        <taxon>Multicrustacea</taxon>
        <taxon>Malacostraca</taxon>
        <taxon>Eumalacostraca</taxon>
        <taxon>Peracarida</taxon>
        <taxon>Amphipoda</taxon>
        <taxon>Senticaudata</taxon>
        <taxon>Talitrida</taxon>
        <taxon>Talitroidea</taxon>
        <taxon>Hyalellidae</taxon>
        <taxon>Hyalella</taxon>
    </lineage>
</organism>
<feature type="coiled-coil region" evidence="3">
    <location>
        <begin position="312"/>
        <end position="402"/>
    </location>
</feature>
<keyword evidence="6" id="KW-1185">Reference proteome</keyword>
<feature type="compositionally biased region" description="Polar residues" evidence="4">
    <location>
        <begin position="558"/>
        <end position="568"/>
    </location>
</feature>
<sequence length="1031" mass="113208">MSGHAGTPVTAPHSGDHASAARSHTMPKANSSSSSPAFSSLLMGSTMAKASSSSKPKVNTPSIDVSIPPLKLPPNVQKTTVDAVEIQDKEYSVQDEQTEKSVLQLQENELSSPRASMTKTSEPSLTSEDTIIKCGTVSNANKTTKQFSGYEKTSACSLEPQNDSNELQVEAAATFDHNAKAPRHIKEPQENVSLSILAKTDVGNMSDEELERALAAFEDEANVCHDDDDAAVYLQELGINFGLSGRSSRSRISSRTKLGPGIQRVLRSPRCGSSSGWSAASASARRNSTKTLVETSLHLSKRDDGAHMYRLLSAKRNHIQELSNDAVCLQKKIKELEDKNRLLVRLCKRQEAELRKFHEARSELPHLLEAHKMEILVLQDRLRKLTEAHRRDTSKLRQQEERLFKTSEETTRLKELTKKRNLPEREELNRKLCATQCSLAEKQQEVDSLQKRLALVEKSSRQQVSAEEGRHRATTRRLQALRRDHRALQKTLQERDKELAAVQHYRSRAMSALNSKGARGSTSNLSTSSTTGFSSMHMSSASSRSTSLSAHPGGRAMNASTKDGSCTDQEAGGCSVVQSDAEGRGTVTRTKSGRMLPPISGEQQRGMAMSESSKEKRFNHDKYHQEGATTRQVGHSWHSQWWSRSQEEDSQTYMILSSPEPLSSTSPMSGNDHHSPTRLSKSAAAPGVLQLSLDQAVNSMRIDNSQILYNRLNRANMPSNTLHGVQCPAHGLTRKTTYNLELHEVRCSCDEYNDHYGDESQDCDLECLCRKHENTSSFASQPNNSFFSNQQTQNAVCPVEFAARQVEQLSIDDHTPNAIGIAQRSTLSSTPEECHEEMSTEVPVDRKCSCGAKAASPQLVGSIAVGSRAEFQKQAEDKNTDADRKDSNTSNITDVSCLTTTSDASKISDVTEHSAPTTSGTSAAYVRRRSSATDQFSLIEKYPPKERRKLQKEVGNFSAGSDTSGSGPSPPPVRGVPNSAARYRPPPSAKLSRQNSVGLGDILRHKHTVSLTHLDTKNQAAKVDDRAAITP</sequence>
<dbReference type="PANTHER" id="PTHR16650">
    <property type="entry name" value="C21ORF13-RELATED"/>
    <property type="match status" value="1"/>
</dbReference>
<feature type="compositionally biased region" description="Low complexity" evidence="4">
    <location>
        <begin position="31"/>
        <end position="40"/>
    </location>
</feature>
<feature type="compositionally biased region" description="Basic and acidic residues" evidence="4">
    <location>
        <begin position="871"/>
        <end position="887"/>
    </location>
</feature>
<dbReference type="Proteomes" id="UP000694843">
    <property type="component" value="Unplaced"/>
</dbReference>
<feature type="region of interest" description="Disordered" evidence="4">
    <location>
        <begin position="511"/>
        <end position="618"/>
    </location>
</feature>
<dbReference type="GO" id="GO:0042073">
    <property type="term" value="P:intraciliary transport"/>
    <property type="evidence" value="ECO:0007669"/>
    <property type="project" value="TreeGrafter"/>
</dbReference>
<protein>
    <submittedName>
        <fullName evidence="7">Uncharacterized protein LOC108668383</fullName>
    </submittedName>
</protein>
<feature type="domain" description="Lebercilin" evidence="5">
    <location>
        <begin position="310"/>
        <end position="499"/>
    </location>
</feature>
<dbReference type="InterPro" id="IPR026188">
    <property type="entry name" value="Lebercilin-like"/>
</dbReference>
<feature type="region of interest" description="Disordered" evidence="4">
    <location>
        <begin position="871"/>
        <end position="893"/>
    </location>
</feature>
<feature type="region of interest" description="Disordered" evidence="4">
    <location>
        <begin position="106"/>
        <end position="126"/>
    </location>
</feature>
<proteinExistence type="inferred from homology"/>
<feature type="compositionally biased region" description="Basic and acidic residues" evidence="4">
    <location>
        <begin position="1022"/>
        <end position="1031"/>
    </location>
</feature>
<dbReference type="RefSeq" id="XP_018011075.1">
    <property type="nucleotide sequence ID" value="XM_018155586.2"/>
</dbReference>
<feature type="compositionally biased region" description="Low complexity" evidence="4">
    <location>
        <begin position="657"/>
        <end position="669"/>
    </location>
</feature>
<dbReference type="Pfam" id="PF15619">
    <property type="entry name" value="Lebercilin"/>
    <property type="match status" value="1"/>
</dbReference>
<gene>
    <name evidence="7" type="primary">LOC108668383</name>
</gene>
<comment type="similarity">
    <text evidence="1">Belongs to the LCA5 family.</text>
</comment>
<dbReference type="OrthoDB" id="2123794at2759"/>
<feature type="region of interest" description="Disordered" evidence="4">
    <location>
        <begin position="1"/>
        <end position="71"/>
    </location>
</feature>
<dbReference type="GeneID" id="108668383"/>
<reference evidence="7" key="1">
    <citation type="submission" date="2025-08" db="UniProtKB">
        <authorList>
            <consortium name="RefSeq"/>
        </authorList>
    </citation>
    <scope>IDENTIFICATION</scope>
    <source>
        <tissue evidence="7">Whole organism</tissue>
    </source>
</reference>
<dbReference type="KEGG" id="hazt:108668383"/>
<evidence type="ECO:0000256" key="1">
    <source>
        <dbReference type="ARBA" id="ARBA00010229"/>
    </source>
</evidence>
<feature type="compositionally biased region" description="Low complexity" evidence="4">
    <location>
        <begin position="958"/>
        <end position="967"/>
    </location>
</feature>